<organism evidence="1 2">
    <name type="scientific">Marinobacter adhaerens</name>
    <dbReference type="NCBI Taxonomy" id="1033846"/>
    <lineage>
        <taxon>Bacteria</taxon>
        <taxon>Pseudomonadati</taxon>
        <taxon>Pseudomonadota</taxon>
        <taxon>Gammaproteobacteria</taxon>
        <taxon>Pseudomonadales</taxon>
        <taxon>Marinobacteraceae</taxon>
        <taxon>Marinobacter</taxon>
    </lineage>
</organism>
<dbReference type="Proteomes" id="UP000536442">
    <property type="component" value="Unassembled WGS sequence"/>
</dbReference>
<protein>
    <submittedName>
        <fullName evidence="1">Uncharacterized protein</fullName>
    </submittedName>
</protein>
<comment type="caution">
    <text evidence="1">The sequence shown here is derived from an EMBL/GenBank/DDBJ whole genome shotgun (WGS) entry which is preliminary data.</text>
</comment>
<accession>A0A851HTE7</accession>
<sequence>MSNTNLTEEEVAAVQAIITAFYNERIASRFHTGSITPETLELIAQLITESDECSRWIDAVPNPKDLLAPANSIRKWAIRVIRAAGEPFVRGSVKLSLTCKMTRGLQFRSPLEASLR</sequence>
<dbReference type="EMBL" id="JABEVQ010000005">
    <property type="protein sequence ID" value="NWN92000.1"/>
    <property type="molecule type" value="Genomic_DNA"/>
</dbReference>
<reference evidence="1 2" key="1">
    <citation type="submission" date="2020-03" db="EMBL/GenBank/DDBJ databases">
        <title>Metagenomic, metatranscriptomic, and metabolomic analyses revealed the key microbes and metabolic features during the fermentation of ganjang, Korean traditional soy sauce.</title>
        <authorList>
            <person name="Chun B.H."/>
            <person name="Jeon C.O."/>
        </authorList>
    </citation>
    <scope>NUCLEOTIDE SEQUENCE [LARGE SCALE GENOMIC DNA]</scope>
    <source>
        <strain evidence="1 2">KG14</strain>
    </source>
</reference>
<name>A0A851HTE7_9GAMM</name>
<keyword evidence="2" id="KW-1185">Reference proteome</keyword>
<evidence type="ECO:0000313" key="1">
    <source>
        <dbReference type="EMBL" id="NWN92000.1"/>
    </source>
</evidence>
<proteinExistence type="predicted"/>
<evidence type="ECO:0000313" key="2">
    <source>
        <dbReference type="Proteomes" id="UP000536442"/>
    </source>
</evidence>
<dbReference type="AlphaFoldDB" id="A0A851HTE7"/>
<gene>
    <name evidence="1" type="ORF">HLV39_10905</name>
</gene>